<evidence type="ECO:0000313" key="3">
    <source>
        <dbReference type="Proteomes" id="UP001221757"/>
    </source>
</evidence>
<dbReference type="EMBL" id="JARKIE010000078">
    <property type="protein sequence ID" value="KAJ7688593.1"/>
    <property type="molecule type" value="Genomic_DNA"/>
</dbReference>
<dbReference type="AlphaFoldDB" id="A0AAD7GH15"/>
<sequence>MGQGAVNAASSYQTQTEREPAATLVCQHKPVLASRMSPSTSAEWSWQRRRVTNAARPDTVVRRGRVAIIPVALDNKSGKEHPFIQVQRSSRTVRLCTTRADAERSCIQSVRPRHTHSVAATLWFAQRLQLAASLFLQVHFAELHRLHRNAWRTLFRTSMMCFRPHSEGE</sequence>
<evidence type="ECO:0000256" key="1">
    <source>
        <dbReference type="SAM" id="MobiDB-lite"/>
    </source>
</evidence>
<feature type="region of interest" description="Disordered" evidence="1">
    <location>
        <begin position="1"/>
        <end position="20"/>
    </location>
</feature>
<gene>
    <name evidence="2" type="ORF">B0H17DRAFT_1135561</name>
</gene>
<comment type="caution">
    <text evidence="2">The sequence shown here is derived from an EMBL/GenBank/DDBJ whole genome shotgun (WGS) entry which is preliminary data.</text>
</comment>
<dbReference type="Proteomes" id="UP001221757">
    <property type="component" value="Unassembled WGS sequence"/>
</dbReference>
<accession>A0AAD7GH15</accession>
<keyword evidence="3" id="KW-1185">Reference proteome</keyword>
<protein>
    <submittedName>
        <fullName evidence="2">Uncharacterized protein</fullName>
    </submittedName>
</protein>
<reference evidence="2" key="1">
    <citation type="submission" date="2023-03" db="EMBL/GenBank/DDBJ databases">
        <title>Massive genome expansion in bonnet fungi (Mycena s.s.) driven by repeated elements and novel gene families across ecological guilds.</title>
        <authorList>
            <consortium name="Lawrence Berkeley National Laboratory"/>
            <person name="Harder C.B."/>
            <person name="Miyauchi S."/>
            <person name="Viragh M."/>
            <person name="Kuo A."/>
            <person name="Thoen E."/>
            <person name="Andreopoulos B."/>
            <person name="Lu D."/>
            <person name="Skrede I."/>
            <person name="Drula E."/>
            <person name="Henrissat B."/>
            <person name="Morin E."/>
            <person name="Kohler A."/>
            <person name="Barry K."/>
            <person name="LaButti K."/>
            <person name="Morin E."/>
            <person name="Salamov A."/>
            <person name="Lipzen A."/>
            <person name="Mereny Z."/>
            <person name="Hegedus B."/>
            <person name="Baldrian P."/>
            <person name="Stursova M."/>
            <person name="Weitz H."/>
            <person name="Taylor A."/>
            <person name="Grigoriev I.V."/>
            <person name="Nagy L.G."/>
            <person name="Martin F."/>
            <person name="Kauserud H."/>
        </authorList>
    </citation>
    <scope>NUCLEOTIDE SEQUENCE</scope>
    <source>
        <strain evidence="2">CBHHK067</strain>
    </source>
</reference>
<name>A0AAD7GH15_MYCRO</name>
<organism evidence="2 3">
    <name type="scientific">Mycena rosella</name>
    <name type="common">Pink bonnet</name>
    <name type="synonym">Agaricus rosellus</name>
    <dbReference type="NCBI Taxonomy" id="1033263"/>
    <lineage>
        <taxon>Eukaryota</taxon>
        <taxon>Fungi</taxon>
        <taxon>Dikarya</taxon>
        <taxon>Basidiomycota</taxon>
        <taxon>Agaricomycotina</taxon>
        <taxon>Agaricomycetes</taxon>
        <taxon>Agaricomycetidae</taxon>
        <taxon>Agaricales</taxon>
        <taxon>Marasmiineae</taxon>
        <taxon>Mycenaceae</taxon>
        <taxon>Mycena</taxon>
    </lineage>
</organism>
<evidence type="ECO:0000313" key="2">
    <source>
        <dbReference type="EMBL" id="KAJ7688593.1"/>
    </source>
</evidence>
<proteinExistence type="predicted"/>